<name>A0ACC3SAE9_9PEZI</name>
<evidence type="ECO:0000313" key="1">
    <source>
        <dbReference type="EMBL" id="KAK8204378.1"/>
    </source>
</evidence>
<evidence type="ECO:0000313" key="2">
    <source>
        <dbReference type="Proteomes" id="UP001320706"/>
    </source>
</evidence>
<protein>
    <submittedName>
        <fullName evidence="1">Uncharacterized protein</fullName>
    </submittedName>
</protein>
<comment type="caution">
    <text evidence="1">The sequence shown here is derived from an EMBL/GenBank/DDBJ whole genome shotgun (WGS) entry which is preliminary data.</text>
</comment>
<reference evidence="1" key="1">
    <citation type="submission" date="2024-02" db="EMBL/GenBank/DDBJ databases">
        <title>Metagenome Assembled Genome of Zalaria obscura JY119.</title>
        <authorList>
            <person name="Vighnesh L."/>
            <person name="Jagadeeshwari U."/>
            <person name="Venkata Ramana C."/>
            <person name="Sasikala C."/>
        </authorList>
    </citation>
    <scope>NUCLEOTIDE SEQUENCE</scope>
    <source>
        <strain evidence="1">JY119</strain>
    </source>
</reference>
<dbReference type="EMBL" id="JAMKPW020000027">
    <property type="protein sequence ID" value="KAK8204378.1"/>
    <property type="molecule type" value="Genomic_DNA"/>
</dbReference>
<sequence length="354" mass="39621">MRFQDWDVLLFPQRSRVPIQEFRTAYFSVPNVGETKAFFHNFEKSGKRIIDWISSSTTISAEAKFPQVINKVSPMGLQAPSTGVFSSSPEPSDENTFHIPQKTAHWTHGSMDSGYLSSTKTMPPPPLPPSFGFRYAEPSMEHCANDKHWSGKAASDMPASIPNYSMKPTVTTPTQSRKQFEMRLPSDQLRQILEVFKPSPDYRVNTELQQQQQPVAPPAPMLPHLATTMTPTPTPLGHFYDLQGTPYEQTRQRSATQSSDISMHASCTEFPDCTSDDPNSLGVIHCSPKDLMNAMHSPDETECRKRDRKELGVVDENKAGRSPRKVSKTSDMSTLYDEGQKENGVEDEASFAIT</sequence>
<keyword evidence="2" id="KW-1185">Reference proteome</keyword>
<dbReference type="Proteomes" id="UP001320706">
    <property type="component" value="Unassembled WGS sequence"/>
</dbReference>
<proteinExistence type="predicted"/>
<organism evidence="1 2">
    <name type="scientific">Zalaria obscura</name>
    <dbReference type="NCBI Taxonomy" id="2024903"/>
    <lineage>
        <taxon>Eukaryota</taxon>
        <taxon>Fungi</taxon>
        <taxon>Dikarya</taxon>
        <taxon>Ascomycota</taxon>
        <taxon>Pezizomycotina</taxon>
        <taxon>Dothideomycetes</taxon>
        <taxon>Dothideomycetidae</taxon>
        <taxon>Dothideales</taxon>
        <taxon>Zalariaceae</taxon>
        <taxon>Zalaria</taxon>
    </lineage>
</organism>
<gene>
    <name evidence="1" type="ORF">M8818_005107</name>
</gene>
<accession>A0ACC3SAE9</accession>